<dbReference type="Proteomes" id="UP000055048">
    <property type="component" value="Unassembled WGS sequence"/>
</dbReference>
<comment type="caution">
    <text evidence="1">The sequence shown here is derived from an EMBL/GenBank/DDBJ whole genome shotgun (WGS) entry which is preliminary data.</text>
</comment>
<gene>
    <name evidence="1" type="ORF">T05_11963</name>
</gene>
<protein>
    <submittedName>
        <fullName evidence="1">Uncharacterized protein</fullName>
    </submittedName>
</protein>
<reference evidence="1 2" key="1">
    <citation type="submission" date="2015-01" db="EMBL/GenBank/DDBJ databases">
        <title>Evolution of Trichinella species and genotypes.</title>
        <authorList>
            <person name="Korhonen P.K."/>
            <person name="Edoardo P."/>
            <person name="Giuseppe L.R."/>
            <person name="Gasser R.B."/>
        </authorList>
    </citation>
    <scope>NUCLEOTIDE SEQUENCE [LARGE SCALE GENOMIC DNA]</scope>
    <source>
        <strain evidence="1">ISS417</strain>
    </source>
</reference>
<evidence type="ECO:0000313" key="2">
    <source>
        <dbReference type="Proteomes" id="UP000055048"/>
    </source>
</evidence>
<sequence>MEHNSIGTSRQNFCRTSTPLLFSLFCALSNKLLTSRNGLKPFGADERYTTIVV</sequence>
<proteinExistence type="predicted"/>
<keyword evidence="2" id="KW-1185">Reference proteome</keyword>
<dbReference type="EMBL" id="JYDJ01001290">
    <property type="protein sequence ID" value="KRX32282.1"/>
    <property type="molecule type" value="Genomic_DNA"/>
</dbReference>
<dbReference type="AlphaFoldDB" id="A0A0V0SZR9"/>
<name>A0A0V0SZR9_9BILA</name>
<organism evidence="1 2">
    <name type="scientific">Trichinella murrelli</name>
    <dbReference type="NCBI Taxonomy" id="144512"/>
    <lineage>
        <taxon>Eukaryota</taxon>
        <taxon>Metazoa</taxon>
        <taxon>Ecdysozoa</taxon>
        <taxon>Nematoda</taxon>
        <taxon>Enoplea</taxon>
        <taxon>Dorylaimia</taxon>
        <taxon>Trichinellida</taxon>
        <taxon>Trichinellidae</taxon>
        <taxon>Trichinella</taxon>
    </lineage>
</organism>
<accession>A0A0V0SZR9</accession>
<evidence type="ECO:0000313" key="1">
    <source>
        <dbReference type="EMBL" id="KRX32282.1"/>
    </source>
</evidence>